<accession>A0A9Q0X3Y7</accession>
<sequence length="112" mass="13017">MRRYMKEFVIALSQVIGQKLLKGMLSTANDKDDNDSAYGDFEDLETCEKHGNHKKEESNNVSMQKEDESEEHWKLKRHALRAKSDAQYSFLAKSSHIHLRIYDKLLESQGKS</sequence>
<dbReference type="Proteomes" id="UP001151752">
    <property type="component" value="Chromosome 16"/>
</dbReference>
<evidence type="ECO:0000256" key="1">
    <source>
        <dbReference type="SAM" id="MobiDB-lite"/>
    </source>
</evidence>
<gene>
    <name evidence="2" type="ORF">OIU74_000924</name>
</gene>
<evidence type="ECO:0000313" key="2">
    <source>
        <dbReference type="EMBL" id="KAJ6776845.1"/>
    </source>
</evidence>
<name>A0A9Q0X3Y7_9ROSI</name>
<evidence type="ECO:0000313" key="3">
    <source>
        <dbReference type="Proteomes" id="UP001151752"/>
    </source>
</evidence>
<reference evidence="2" key="2">
    <citation type="journal article" date="2023" name="Int. J. Mol. Sci.">
        <title>De Novo Assembly and Annotation of 11 Diverse Shrub Willow (Salix) Genomes Reveals Novel Gene Organization in Sex-Linked Regions.</title>
        <authorList>
            <person name="Hyden B."/>
            <person name="Feng K."/>
            <person name="Yates T.B."/>
            <person name="Jawdy S."/>
            <person name="Cereghino C."/>
            <person name="Smart L.B."/>
            <person name="Muchero W."/>
        </authorList>
    </citation>
    <scope>NUCLEOTIDE SEQUENCE</scope>
    <source>
        <tissue evidence="2">Shoot tip</tissue>
    </source>
</reference>
<proteinExistence type="predicted"/>
<keyword evidence="3" id="KW-1185">Reference proteome</keyword>
<feature type="compositionally biased region" description="Basic and acidic residues" evidence="1">
    <location>
        <begin position="49"/>
        <end position="58"/>
    </location>
</feature>
<reference evidence="2" key="1">
    <citation type="submission" date="2022-11" db="EMBL/GenBank/DDBJ databases">
        <authorList>
            <person name="Hyden B.L."/>
            <person name="Feng K."/>
            <person name="Yates T."/>
            <person name="Jawdy S."/>
            <person name="Smart L.B."/>
            <person name="Muchero W."/>
        </authorList>
    </citation>
    <scope>NUCLEOTIDE SEQUENCE</scope>
    <source>
        <tissue evidence="2">Shoot tip</tissue>
    </source>
</reference>
<comment type="caution">
    <text evidence="2">The sequence shown here is derived from an EMBL/GenBank/DDBJ whole genome shotgun (WGS) entry which is preliminary data.</text>
</comment>
<feature type="region of interest" description="Disordered" evidence="1">
    <location>
        <begin position="49"/>
        <end position="72"/>
    </location>
</feature>
<dbReference type="AlphaFoldDB" id="A0A9Q0X3Y7"/>
<organism evidence="2 3">
    <name type="scientific">Salix koriyanagi</name>
    <dbReference type="NCBI Taxonomy" id="2511006"/>
    <lineage>
        <taxon>Eukaryota</taxon>
        <taxon>Viridiplantae</taxon>
        <taxon>Streptophyta</taxon>
        <taxon>Embryophyta</taxon>
        <taxon>Tracheophyta</taxon>
        <taxon>Spermatophyta</taxon>
        <taxon>Magnoliopsida</taxon>
        <taxon>eudicotyledons</taxon>
        <taxon>Gunneridae</taxon>
        <taxon>Pentapetalae</taxon>
        <taxon>rosids</taxon>
        <taxon>fabids</taxon>
        <taxon>Malpighiales</taxon>
        <taxon>Salicaceae</taxon>
        <taxon>Saliceae</taxon>
        <taxon>Salix</taxon>
    </lineage>
</organism>
<dbReference type="EMBL" id="JAPFFM010000001">
    <property type="protein sequence ID" value="KAJ6776845.1"/>
    <property type="molecule type" value="Genomic_DNA"/>
</dbReference>
<protein>
    <submittedName>
        <fullName evidence="2">Uncharacterized protein</fullName>
    </submittedName>
</protein>